<evidence type="ECO:0000256" key="4">
    <source>
        <dbReference type="ARBA" id="ARBA00022741"/>
    </source>
</evidence>
<dbReference type="InterPro" id="IPR050095">
    <property type="entry name" value="ECF_ABC_transporter_ATP-bd"/>
</dbReference>
<dbReference type="Pfam" id="PF00005">
    <property type="entry name" value="ABC_tran"/>
    <property type="match status" value="1"/>
</dbReference>
<dbReference type="PANTHER" id="PTHR43553">
    <property type="entry name" value="HEAVY METAL TRANSPORTER"/>
    <property type="match status" value="1"/>
</dbReference>
<evidence type="ECO:0000256" key="5">
    <source>
        <dbReference type="ARBA" id="ARBA00022840"/>
    </source>
</evidence>
<dbReference type="RefSeq" id="WP_262095515.1">
    <property type="nucleotide sequence ID" value="NZ_JAOEGN010000002.1"/>
</dbReference>
<proteinExistence type="inferred from homology"/>
<accession>A0ABT2PTL6</accession>
<dbReference type="PROSITE" id="PS50893">
    <property type="entry name" value="ABC_TRANSPORTER_2"/>
    <property type="match status" value="1"/>
</dbReference>
<dbReference type="SUPFAM" id="SSF52540">
    <property type="entry name" value="P-loop containing nucleoside triphosphate hydrolases"/>
    <property type="match status" value="1"/>
</dbReference>
<evidence type="ECO:0000259" key="8">
    <source>
        <dbReference type="PROSITE" id="PS50893"/>
    </source>
</evidence>
<dbReference type="Proteomes" id="UP001209076">
    <property type="component" value="Unassembled WGS sequence"/>
</dbReference>
<dbReference type="CDD" id="cd03225">
    <property type="entry name" value="ABC_cobalt_CbiO_domain1"/>
    <property type="match status" value="1"/>
</dbReference>
<keyword evidence="7" id="KW-0472">Membrane</keyword>
<gene>
    <name evidence="9" type="ORF">N7603_01320</name>
</gene>
<keyword evidence="10" id="KW-1185">Reference proteome</keyword>
<keyword evidence="5" id="KW-0067">ATP-binding</keyword>
<organism evidence="9 10">
    <name type="scientific">Paracholeplasma vituli</name>
    <dbReference type="NCBI Taxonomy" id="69473"/>
    <lineage>
        <taxon>Bacteria</taxon>
        <taxon>Bacillati</taxon>
        <taxon>Mycoplasmatota</taxon>
        <taxon>Mollicutes</taxon>
        <taxon>Acholeplasmatales</taxon>
        <taxon>Acholeplasmataceae</taxon>
        <taxon>Paracholeplasma</taxon>
    </lineage>
</organism>
<reference evidence="10" key="1">
    <citation type="submission" date="2023-07" db="EMBL/GenBank/DDBJ databases">
        <title>Novel Mycoplasma species identified in domestic and wild animals.</title>
        <authorList>
            <person name="Volokhov D.V."/>
            <person name="Furtak V.A."/>
            <person name="Zagorodnyaya T.A."/>
        </authorList>
    </citation>
    <scope>NUCLEOTIDE SEQUENCE [LARGE SCALE GENOMIC DNA]</scope>
    <source>
        <strain evidence="10">92-19</strain>
    </source>
</reference>
<keyword evidence="4" id="KW-0547">Nucleotide-binding</keyword>
<sequence length="271" mass="30422">MTKIKVENLKFSYNNKDEAIQNLSFDIEEGAWVCIVGHNGSGKSTLAKLLIGLLKADAGSIIIDGLEMNEKTVQDIRKKVGIVFQNPDNQFVGVTVKHDIAFGLENQCVPQPKMVELIDEYVNIVGMKEYLNKEPHQLSGGQKQRVAIAGALAMNQDIMIFDEATSMLDPEGVRDITEFIVRLNKEYKKTIITITHDLEFAKRADHMIVLKKGKVILSGTPDEVFSHKDISEDTDLNIPFGMRVFDQVKNDELLKKDEALVKALWAYSLTK</sequence>
<evidence type="ECO:0000256" key="7">
    <source>
        <dbReference type="ARBA" id="ARBA00023136"/>
    </source>
</evidence>
<dbReference type="EMBL" id="JAOEGN010000002">
    <property type="protein sequence ID" value="MCU0104291.1"/>
    <property type="molecule type" value="Genomic_DNA"/>
</dbReference>
<dbReference type="Gene3D" id="3.40.50.300">
    <property type="entry name" value="P-loop containing nucleotide triphosphate hydrolases"/>
    <property type="match status" value="1"/>
</dbReference>
<evidence type="ECO:0000313" key="10">
    <source>
        <dbReference type="Proteomes" id="UP001209076"/>
    </source>
</evidence>
<dbReference type="NCBIfam" id="TIGR04520">
    <property type="entry name" value="ECF_ATPase_1"/>
    <property type="match status" value="1"/>
</dbReference>
<keyword evidence="3" id="KW-1003">Cell membrane</keyword>
<dbReference type="InterPro" id="IPR017871">
    <property type="entry name" value="ABC_transporter-like_CS"/>
</dbReference>
<comment type="similarity">
    <text evidence="1">Belongs to the ABC transporter superfamily.</text>
</comment>
<protein>
    <submittedName>
        <fullName evidence="9">Energy-coupling factor transporter ATPase</fullName>
    </submittedName>
</protein>
<keyword evidence="6" id="KW-1278">Translocase</keyword>
<evidence type="ECO:0000313" key="9">
    <source>
        <dbReference type="EMBL" id="MCU0104291.1"/>
    </source>
</evidence>
<keyword evidence="2" id="KW-0813">Transport</keyword>
<evidence type="ECO:0000256" key="1">
    <source>
        <dbReference type="ARBA" id="ARBA00005417"/>
    </source>
</evidence>
<evidence type="ECO:0000256" key="3">
    <source>
        <dbReference type="ARBA" id="ARBA00022475"/>
    </source>
</evidence>
<evidence type="ECO:0000256" key="6">
    <source>
        <dbReference type="ARBA" id="ARBA00022967"/>
    </source>
</evidence>
<dbReference type="InterPro" id="IPR003593">
    <property type="entry name" value="AAA+_ATPase"/>
</dbReference>
<dbReference type="InterPro" id="IPR027417">
    <property type="entry name" value="P-loop_NTPase"/>
</dbReference>
<dbReference type="SMART" id="SM00382">
    <property type="entry name" value="AAA"/>
    <property type="match status" value="1"/>
</dbReference>
<dbReference type="InterPro" id="IPR003439">
    <property type="entry name" value="ABC_transporter-like_ATP-bd"/>
</dbReference>
<dbReference type="InterPro" id="IPR015856">
    <property type="entry name" value="ABC_transpr_CbiO/EcfA_su"/>
</dbReference>
<evidence type="ECO:0000256" key="2">
    <source>
        <dbReference type="ARBA" id="ARBA00022448"/>
    </source>
</evidence>
<dbReference type="InterPro" id="IPR030947">
    <property type="entry name" value="EcfA_1"/>
</dbReference>
<name>A0ABT2PTL6_9MOLU</name>
<feature type="domain" description="ABC transporter" evidence="8">
    <location>
        <begin position="4"/>
        <end position="237"/>
    </location>
</feature>
<dbReference type="PROSITE" id="PS00211">
    <property type="entry name" value="ABC_TRANSPORTER_1"/>
    <property type="match status" value="1"/>
</dbReference>
<dbReference type="NCBIfam" id="NF010167">
    <property type="entry name" value="PRK13648.1"/>
    <property type="match status" value="1"/>
</dbReference>
<dbReference type="PANTHER" id="PTHR43553:SF24">
    <property type="entry name" value="ENERGY-COUPLING FACTOR TRANSPORTER ATP-BINDING PROTEIN ECFA1"/>
    <property type="match status" value="1"/>
</dbReference>
<comment type="caution">
    <text evidence="9">The sequence shown here is derived from an EMBL/GenBank/DDBJ whole genome shotgun (WGS) entry which is preliminary data.</text>
</comment>